<organism evidence="11 12">
    <name type="scientific">Exophiala spinifera</name>
    <dbReference type="NCBI Taxonomy" id="91928"/>
    <lineage>
        <taxon>Eukaryota</taxon>
        <taxon>Fungi</taxon>
        <taxon>Dikarya</taxon>
        <taxon>Ascomycota</taxon>
        <taxon>Pezizomycotina</taxon>
        <taxon>Eurotiomycetes</taxon>
        <taxon>Chaetothyriomycetidae</taxon>
        <taxon>Chaetothyriales</taxon>
        <taxon>Herpotrichiellaceae</taxon>
        <taxon>Exophiala</taxon>
    </lineage>
</organism>
<dbReference type="AlphaFoldDB" id="A0A0D2BQ08"/>
<evidence type="ECO:0000256" key="10">
    <source>
        <dbReference type="SAM" id="Phobius"/>
    </source>
</evidence>
<keyword evidence="7 10" id="KW-1133">Transmembrane helix</keyword>
<dbReference type="InterPro" id="IPR029044">
    <property type="entry name" value="Nucleotide-diphossugar_trans"/>
</dbReference>
<evidence type="ECO:0000256" key="6">
    <source>
        <dbReference type="ARBA" id="ARBA00022968"/>
    </source>
</evidence>
<dbReference type="Pfam" id="PF11051">
    <property type="entry name" value="Mannosyl_trans3"/>
    <property type="match status" value="1"/>
</dbReference>
<evidence type="ECO:0000256" key="4">
    <source>
        <dbReference type="ARBA" id="ARBA00022679"/>
    </source>
</evidence>
<keyword evidence="8 10" id="KW-0472">Membrane</keyword>
<dbReference type="RefSeq" id="XP_016240801.1">
    <property type="nucleotide sequence ID" value="XM_016375525.1"/>
</dbReference>
<dbReference type="GeneID" id="27328243"/>
<evidence type="ECO:0000256" key="9">
    <source>
        <dbReference type="ARBA" id="ARBA00023180"/>
    </source>
</evidence>
<dbReference type="InterPro" id="IPR022751">
    <property type="entry name" value="Alpha_mannosyltransferase"/>
</dbReference>
<comment type="subcellular location">
    <subcellularLocation>
        <location evidence="1">Membrane</location>
        <topology evidence="1">Single-pass type II membrane protein</topology>
    </subcellularLocation>
</comment>
<dbReference type="HOGENOM" id="CLU_030430_0_1_1"/>
<dbReference type="SUPFAM" id="SSF53448">
    <property type="entry name" value="Nucleotide-diphospho-sugar transferases"/>
    <property type="match status" value="1"/>
</dbReference>
<dbReference type="GO" id="GO:0005794">
    <property type="term" value="C:Golgi apparatus"/>
    <property type="evidence" value="ECO:0007669"/>
    <property type="project" value="TreeGrafter"/>
</dbReference>
<dbReference type="PANTHER" id="PTHR31392">
    <property type="entry name" value="ALPHA-1,3-MANNOSYLTRANSFERASE MNN1-RELATED"/>
    <property type="match status" value="1"/>
</dbReference>
<keyword evidence="9" id="KW-0325">Glycoprotein</keyword>
<keyword evidence="6" id="KW-0735">Signal-anchor</keyword>
<dbReference type="GO" id="GO:0006493">
    <property type="term" value="P:protein O-linked glycosylation"/>
    <property type="evidence" value="ECO:0007669"/>
    <property type="project" value="TreeGrafter"/>
</dbReference>
<evidence type="ECO:0008006" key="13">
    <source>
        <dbReference type="Google" id="ProtNLM"/>
    </source>
</evidence>
<dbReference type="STRING" id="91928.A0A0D2BQ08"/>
<evidence type="ECO:0000313" key="12">
    <source>
        <dbReference type="Proteomes" id="UP000053328"/>
    </source>
</evidence>
<evidence type="ECO:0000256" key="7">
    <source>
        <dbReference type="ARBA" id="ARBA00022989"/>
    </source>
</evidence>
<protein>
    <recommendedName>
        <fullName evidence="13">Alpha-1,3-mannosyltransferase</fullName>
    </recommendedName>
</protein>
<proteinExistence type="inferred from homology"/>
<dbReference type="GO" id="GO:0016020">
    <property type="term" value="C:membrane"/>
    <property type="evidence" value="ECO:0007669"/>
    <property type="project" value="UniProtKB-SubCell"/>
</dbReference>
<evidence type="ECO:0000313" key="11">
    <source>
        <dbReference type="EMBL" id="KIW20585.1"/>
    </source>
</evidence>
<comment type="similarity">
    <text evidence="2">Belongs to the MNN1/MNT family.</text>
</comment>
<dbReference type="EMBL" id="KN847492">
    <property type="protein sequence ID" value="KIW20585.1"/>
    <property type="molecule type" value="Genomic_DNA"/>
</dbReference>
<dbReference type="Proteomes" id="UP000053328">
    <property type="component" value="Unassembled WGS sequence"/>
</dbReference>
<dbReference type="PANTHER" id="PTHR31392:SF1">
    <property type="entry name" value="ALPHA-1,3-MANNOSYLTRANSFERASE MNN1-RELATED"/>
    <property type="match status" value="1"/>
</dbReference>
<feature type="transmembrane region" description="Helical" evidence="10">
    <location>
        <begin position="12"/>
        <end position="32"/>
    </location>
</feature>
<dbReference type="VEuPathDB" id="FungiDB:PV08_01160"/>
<dbReference type="GO" id="GO:0000033">
    <property type="term" value="F:alpha-1,3-mannosyltransferase activity"/>
    <property type="evidence" value="ECO:0007669"/>
    <property type="project" value="TreeGrafter"/>
</dbReference>
<gene>
    <name evidence="11" type="ORF">PV08_01160</name>
</gene>
<keyword evidence="5 10" id="KW-0812">Transmembrane</keyword>
<evidence type="ECO:0000256" key="2">
    <source>
        <dbReference type="ARBA" id="ARBA00009105"/>
    </source>
</evidence>
<evidence type="ECO:0000256" key="3">
    <source>
        <dbReference type="ARBA" id="ARBA00022676"/>
    </source>
</evidence>
<keyword evidence="3" id="KW-0328">Glycosyltransferase</keyword>
<sequence length="490" mass="55522">MKSRLTGMLKGPYRSIIGATIAIFLLLSLWVLPWRANFPVLNVAIGKGSAESMVDDARYASAAENATRMLAHPLDKSRFGEMGQRMKVLREWIRHKDTAQLSRYEQREWSKLIESVAVSLIPFIQAPNTQDDRPLSTLRSRFVPGSKGLVITTGKKRFRYACHLITSLREVLNSTLPIQIAYSGDDDLPQEYRDFITSLATDVSTMDVTSIFDDGTLDLPHGGWAVKAFAVLGSTFEQVMLLDADAVFLQPPEVIFETHPAYIDTGTLLFHDRLLWKGAYKDRHSWWEKELENTTLSETIRHSKVFMEGYAEEGDSGVVVADKSRLDVFVGLLHIAWQNTRDVREALTYVKGHGDKESWWFGLELTETPYAMEQHYAAIVGHVRVDQEGHEEDRVCSFTIAHVDAQSRLLWFNGSLLKNKEIDSESFDVPGEWMIDGVWEKGPSKQDLSCMSGAQVRRIDQNLVEILSRSVLRAKQVDEELRVKIPSSML</sequence>
<keyword evidence="4" id="KW-0808">Transferase</keyword>
<evidence type="ECO:0000256" key="5">
    <source>
        <dbReference type="ARBA" id="ARBA00022692"/>
    </source>
</evidence>
<accession>A0A0D2BQ08</accession>
<name>A0A0D2BQ08_9EURO</name>
<evidence type="ECO:0000256" key="8">
    <source>
        <dbReference type="ARBA" id="ARBA00023136"/>
    </source>
</evidence>
<reference evidence="11 12" key="1">
    <citation type="submission" date="2015-01" db="EMBL/GenBank/DDBJ databases">
        <title>The Genome Sequence of Exophiala spinifera CBS89968.</title>
        <authorList>
            <consortium name="The Broad Institute Genomics Platform"/>
            <person name="Cuomo C."/>
            <person name="de Hoog S."/>
            <person name="Gorbushina A."/>
            <person name="Stielow B."/>
            <person name="Teixiera M."/>
            <person name="Abouelleil A."/>
            <person name="Chapman S.B."/>
            <person name="Priest M."/>
            <person name="Young S.K."/>
            <person name="Wortman J."/>
            <person name="Nusbaum C."/>
            <person name="Birren B."/>
        </authorList>
    </citation>
    <scope>NUCLEOTIDE SEQUENCE [LARGE SCALE GENOMIC DNA]</scope>
    <source>
        <strain evidence="11 12">CBS 89968</strain>
    </source>
</reference>
<keyword evidence="12" id="KW-1185">Reference proteome</keyword>
<evidence type="ECO:0000256" key="1">
    <source>
        <dbReference type="ARBA" id="ARBA00004606"/>
    </source>
</evidence>
<dbReference type="OrthoDB" id="430354at2759"/>